<organism evidence="1 2">
    <name type="scientific">Camellia lanceoleosa</name>
    <dbReference type="NCBI Taxonomy" id="1840588"/>
    <lineage>
        <taxon>Eukaryota</taxon>
        <taxon>Viridiplantae</taxon>
        <taxon>Streptophyta</taxon>
        <taxon>Embryophyta</taxon>
        <taxon>Tracheophyta</taxon>
        <taxon>Spermatophyta</taxon>
        <taxon>Magnoliopsida</taxon>
        <taxon>eudicotyledons</taxon>
        <taxon>Gunneridae</taxon>
        <taxon>Pentapetalae</taxon>
        <taxon>asterids</taxon>
        <taxon>Ericales</taxon>
        <taxon>Theaceae</taxon>
        <taxon>Camellia</taxon>
    </lineage>
</organism>
<protein>
    <submittedName>
        <fullName evidence="1">ABC transporter G family member 37</fullName>
    </submittedName>
</protein>
<comment type="caution">
    <text evidence="1">The sequence shown here is derived from an EMBL/GenBank/DDBJ whole genome shotgun (WGS) entry which is preliminary data.</text>
</comment>
<accession>A0ACC0HFE3</accession>
<proteinExistence type="predicted"/>
<name>A0ACC0HFE3_9ERIC</name>
<evidence type="ECO:0000313" key="2">
    <source>
        <dbReference type="Proteomes" id="UP001060215"/>
    </source>
</evidence>
<evidence type="ECO:0000313" key="1">
    <source>
        <dbReference type="EMBL" id="KAI8011995.1"/>
    </source>
</evidence>
<dbReference type="Proteomes" id="UP001060215">
    <property type="component" value="Chromosome 5"/>
</dbReference>
<reference evidence="1 2" key="1">
    <citation type="journal article" date="2022" name="Plant J.">
        <title>Chromosome-level genome of Camellia lanceoleosa provides a valuable resource for understanding genome evolution and self-incompatibility.</title>
        <authorList>
            <person name="Gong W."/>
            <person name="Xiao S."/>
            <person name="Wang L."/>
            <person name="Liao Z."/>
            <person name="Chang Y."/>
            <person name="Mo W."/>
            <person name="Hu G."/>
            <person name="Li W."/>
            <person name="Zhao G."/>
            <person name="Zhu H."/>
            <person name="Hu X."/>
            <person name="Ji K."/>
            <person name="Xiang X."/>
            <person name="Song Q."/>
            <person name="Yuan D."/>
            <person name="Jin S."/>
            <person name="Zhang L."/>
        </authorList>
    </citation>
    <scope>NUCLEOTIDE SEQUENCE [LARGE SCALE GENOMIC DNA]</scope>
    <source>
        <strain evidence="1">SQ_2022a</strain>
    </source>
</reference>
<gene>
    <name evidence="1" type="ORF">LOK49_LG06G01029</name>
</gene>
<keyword evidence="2" id="KW-1185">Reference proteome</keyword>
<sequence>MNSAPSSCAIISNEKLSQIQGSEDPSNAANAEAKSTDSPNNTTKSHKRGFTQKKLQLLCDITGAFRPGVITTLMGVSGAGKTTLMMFLFEEKLVALLKEILQFEGFPRFRRRLLGFWVTDFVKKVLEIIELDKIKDCLVGMPGVTEQRKWLMISVELIANPSIIFMDERTIGLDARAAAIVMQAVKNVAET</sequence>
<dbReference type="EMBL" id="CM045762">
    <property type="protein sequence ID" value="KAI8011995.1"/>
    <property type="molecule type" value="Genomic_DNA"/>
</dbReference>